<keyword evidence="1" id="KW-0732">Signal</keyword>
<protein>
    <recommendedName>
        <fullName evidence="3">8.9 kDa family member</fullName>
    </recommendedName>
</protein>
<evidence type="ECO:0008006" key="3">
    <source>
        <dbReference type="Google" id="ProtNLM"/>
    </source>
</evidence>
<dbReference type="AlphaFoldDB" id="L7MAB4"/>
<name>L7MAB4_RHIPC</name>
<reference evidence="2" key="1">
    <citation type="submission" date="2012-11" db="EMBL/GenBank/DDBJ databases">
        <authorList>
            <person name="Lucero-Rivera Y.E."/>
            <person name="Tovar-Ramirez D."/>
        </authorList>
    </citation>
    <scope>NUCLEOTIDE SEQUENCE</scope>
    <source>
        <tissue evidence="2">Salivary gland</tissue>
    </source>
</reference>
<feature type="signal peptide" evidence="1">
    <location>
        <begin position="1"/>
        <end position="28"/>
    </location>
</feature>
<dbReference type="EMBL" id="GACK01004212">
    <property type="protein sequence ID" value="JAA60822.1"/>
    <property type="molecule type" value="mRNA"/>
</dbReference>
<evidence type="ECO:0000313" key="2">
    <source>
        <dbReference type="EMBL" id="JAA60822.1"/>
    </source>
</evidence>
<reference evidence="2" key="2">
    <citation type="journal article" date="2015" name="J. Proteomics">
        <title>Sexual differences in the sialomes of the zebra tick, Rhipicephalus pulchellus.</title>
        <authorList>
            <person name="Tan A.W."/>
            <person name="Francischetti I.M."/>
            <person name="Slovak M."/>
            <person name="Kini R.M."/>
            <person name="Ribeiro J.M."/>
        </authorList>
    </citation>
    <scope>NUCLEOTIDE SEQUENCE</scope>
    <source>
        <tissue evidence="2">Salivary gland</tissue>
    </source>
</reference>
<feature type="chain" id="PRO_5003981538" description="8.9 kDa family member" evidence="1">
    <location>
        <begin position="29"/>
        <end position="113"/>
    </location>
</feature>
<organism evidence="2">
    <name type="scientific">Rhipicephalus pulchellus</name>
    <name type="common">Yellow backed tick</name>
    <name type="synonym">Dermacentor pulchellus</name>
    <dbReference type="NCBI Taxonomy" id="72859"/>
    <lineage>
        <taxon>Eukaryota</taxon>
        <taxon>Metazoa</taxon>
        <taxon>Ecdysozoa</taxon>
        <taxon>Arthropoda</taxon>
        <taxon>Chelicerata</taxon>
        <taxon>Arachnida</taxon>
        <taxon>Acari</taxon>
        <taxon>Parasitiformes</taxon>
        <taxon>Ixodida</taxon>
        <taxon>Ixodoidea</taxon>
        <taxon>Ixodidae</taxon>
        <taxon>Rhipicephalinae</taxon>
        <taxon>Rhipicephalus</taxon>
        <taxon>Rhipicephalus</taxon>
    </lineage>
</organism>
<sequence>MSQEHIYSTSRVGLSLLLIMCTAHLTSPSPKTQTTTTTTPAPTTLKPVDCQYKGQNMSYDEEIKSVIPCVMIVCNRTTHNVTIQECPCNNTRMLPGFSPYPTCCNCESSSLVI</sequence>
<proteinExistence type="evidence at transcript level"/>
<evidence type="ECO:0000256" key="1">
    <source>
        <dbReference type="SAM" id="SignalP"/>
    </source>
</evidence>
<accession>L7MAB4</accession>